<comment type="caution">
    <text evidence="1">The sequence shown here is derived from an EMBL/GenBank/DDBJ whole genome shotgun (WGS) entry which is preliminary data.</text>
</comment>
<gene>
    <name evidence="1" type="ORF">HNR38_001167</name>
</gene>
<accession>A0A840UE30</accession>
<dbReference type="Proteomes" id="UP000591735">
    <property type="component" value="Unassembled WGS sequence"/>
</dbReference>
<sequence length="410" mass="45104">MKKSIFIGLLLVWGAPLTSVAEGLFSISDLSYEGATRISLGTYGDSRIAYTEGTFTVSEARNSIYVVGHSQHQAIAEFTLPKLSGSRQLADLPIAQNRQPFVTFLDRMPTGNPDNINRITGLRYSDQKLIVNGIQYYDGEGNNTDTTFVIEDASALSKSPVTGFLKLEARAHAAGWMTDLPPTYRDLFEGDMIFGYASNYAINSRSSMGPSAFGVSLKRVLDSQPGDTIPAFPLIDYSIDNPIAEDLYNKSGQNDLWTEVSAAYIGFVVPETDTYAVFGTSGGHNSGIGYKITQDNGHLCGGPCPYEAADVYNYYWFFDINEMAAVARGERRPYEVRPYEYGEIKLPFQEQSSVPKTIVGASFSSESNRLYLMLNRADQIQSRYESAPVILAYSLGLGSRPKPPSLIQTQ</sequence>
<protein>
    <submittedName>
        <fullName evidence="1">Uncharacterized protein</fullName>
    </submittedName>
</protein>
<proteinExistence type="predicted"/>
<evidence type="ECO:0000313" key="1">
    <source>
        <dbReference type="EMBL" id="MBB5320695.1"/>
    </source>
</evidence>
<reference evidence="1 2" key="1">
    <citation type="submission" date="2020-08" db="EMBL/GenBank/DDBJ databases">
        <title>Genomic Encyclopedia of Type Strains, Phase IV (KMG-IV): sequencing the most valuable type-strain genomes for metagenomic binning, comparative biology and taxonomic classification.</title>
        <authorList>
            <person name="Goeker M."/>
        </authorList>
    </citation>
    <scope>NUCLEOTIDE SEQUENCE [LARGE SCALE GENOMIC DNA]</scope>
    <source>
        <strain evidence="1 2">DSM 22359</strain>
    </source>
</reference>
<name>A0A840UE30_9GAMM</name>
<organism evidence="1 2">
    <name type="scientific">Marinobacter oulmenensis</name>
    <dbReference type="NCBI Taxonomy" id="643747"/>
    <lineage>
        <taxon>Bacteria</taxon>
        <taxon>Pseudomonadati</taxon>
        <taxon>Pseudomonadota</taxon>
        <taxon>Gammaproteobacteria</taxon>
        <taxon>Pseudomonadales</taxon>
        <taxon>Marinobacteraceae</taxon>
        <taxon>Marinobacter</taxon>
    </lineage>
</organism>
<dbReference type="EMBL" id="JACHFE010000002">
    <property type="protein sequence ID" value="MBB5320695.1"/>
    <property type="molecule type" value="Genomic_DNA"/>
</dbReference>
<evidence type="ECO:0000313" key="2">
    <source>
        <dbReference type="Proteomes" id="UP000591735"/>
    </source>
</evidence>
<dbReference type="AlphaFoldDB" id="A0A840UE30"/>
<keyword evidence="2" id="KW-1185">Reference proteome</keyword>
<dbReference type="RefSeq" id="WP_183700705.1">
    <property type="nucleotide sequence ID" value="NZ_JACHFE010000002.1"/>
</dbReference>